<evidence type="ECO:0000256" key="5">
    <source>
        <dbReference type="ARBA" id="ARBA00023180"/>
    </source>
</evidence>
<feature type="signal peptide" evidence="6">
    <location>
        <begin position="1"/>
        <end position="20"/>
    </location>
</feature>
<dbReference type="InterPro" id="IPR029058">
    <property type="entry name" value="AB_hydrolase_fold"/>
</dbReference>
<keyword evidence="5" id="KW-0325">Glycoprotein</keyword>
<gene>
    <name evidence="8" type="ORF">DFH07DRAFT_1060482</name>
</gene>
<proteinExistence type="inferred from homology"/>
<comment type="similarity">
    <text evidence="1 6">Belongs to the peptidase S10 family.</text>
</comment>
<keyword evidence="9" id="KW-1185">Reference proteome</keyword>
<dbReference type="PANTHER" id="PTHR11802">
    <property type="entry name" value="SERINE PROTEASE FAMILY S10 SERINE CARBOXYPEPTIDASE"/>
    <property type="match status" value="1"/>
</dbReference>
<feature type="chain" id="PRO_5041774505" description="Carboxypeptidase" evidence="6">
    <location>
        <begin position="21"/>
        <end position="521"/>
    </location>
</feature>
<evidence type="ECO:0000256" key="6">
    <source>
        <dbReference type="RuleBase" id="RU361156"/>
    </source>
</evidence>
<keyword evidence="2 6" id="KW-0121">Carboxypeptidase</keyword>
<dbReference type="GO" id="GO:0006508">
    <property type="term" value="P:proteolysis"/>
    <property type="evidence" value="ECO:0007669"/>
    <property type="project" value="UniProtKB-KW"/>
</dbReference>
<feature type="region of interest" description="Disordered" evidence="7">
    <location>
        <begin position="460"/>
        <end position="521"/>
    </location>
</feature>
<dbReference type="Pfam" id="PF00450">
    <property type="entry name" value="Peptidase_S10"/>
    <property type="match status" value="2"/>
</dbReference>
<dbReference type="AlphaFoldDB" id="A0AAD7J6Q5"/>
<keyword evidence="4 6" id="KW-0378">Hydrolase</keyword>
<protein>
    <recommendedName>
        <fullName evidence="6">Carboxypeptidase</fullName>
        <ecNumber evidence="6">3.4.16.-</ecNumber>
    </recommendedName>
</protein>
<dbReference type="Gene3D" id="3.40.50.1820">
    <property type="entry name" value="alpha/beta hydrolase"/>
    <property type="match status" value="1"/>
</dbReference>
<evidence type="ECO:0000256" key="1">
    <source>
        <dbReference type="ARBA" id="ARBA00009431"/>
    </source>
</evidence>
<dbReference type="PRINTS" id="PR00724">
    <property type="entry name" value="CRBOXYPTASEC"/>
</dbReference>
<feature type="compositionally biased region" description="Basic residues" evidence="7">
    <location>
        <begin position="494"/>
        <end position="503"/>
    </location>
</feature>
<dbReference type="PROSITE" id="PS00131">
    <property type="entry name" value="CARBOXYPEPT_SER_SER"/>
    <property type="match status" value="1"/>
</dbReference>
<keyword evidence="6" id="KW-0732">Signal</keyword>
<dbReference type="PANTHER" id="PTHR11802:SF452">
    <property type="entry name" value="CARBOXYPEPTIDASE"/>
    <property type="match status" value="1"/>
</dbReference>
<evidence type="ECO:0000256" key="3">
    <source>
        <dbReference type="ARBA" id="ARBA00022670"/>
    </source>
</evidence>
<evidence type="ECO:0000313" key="8">
    <source>
        <dbReference type="EMBL" id="KAJ7758151.1"/>
    </source>
</evidence>
<dbReference type="EC" id="3.4.16.-" evidence="6"/>
<evidence type="ECO:0000256" key="7">
    <source>
        <dbReference type="SAM" id="MobiDB-lite"/>
    </source>
</evidence>
<dbReference type="InterPro" id="IPR001563">
    <property type="entry name" value="Peptidase_S10"/>
</dbReference>
<feature type="compositionally biased region" description="Basic and acidic residues" evidence="7">
    <location>
        <begin position="466"/>
        <end position="477"/>
    </location>
</feature>
<dbReference type="InterPro" id="IPR018202">
    <property type="entry name" value="Ser_caboxypep_ser_AS"/>
</dbReference>
<keyword evidence="3 6" id="KW-0645">Protease</keyword>
<dbReference type="Proteomes" id="UP001215280">
    <property type="component" value="Unassembled WGS sequence"/>
</dbReference>
<dbReference type="EMBL" id="JARJLG010000056">
    <property type="protein sequence ID" value="KAJ7758151.1"/>
    <property type="molecule type" value="Genomic_DNA"/>
</dbReference>
<accession>A0AAD7J6Q5</accession>
<evidence type="ECO:0000313" key="9">
    <source>
        <dbReference type="Proteomes" id="UP001215280"/>
    </source>
</evidence>
<dbReference type="GO" id="GO:0000324">
    <property type="term" value="C:fungal-type vacuole"/>
    <property type="evidence" value="ECO:0007669"/>
    <property type="project" value="TreeGrafter"/>
</dbReference>
<reference evidence="8" key="1">
    <citation type="submission" date="2023-03" db="EMBL/GenBank/DDBJ databases">
        <title>Massive genome expansion in bonnet fungi (Mycena s.s.) driven by repeated elements and novel gene families across ecological guilds.</title>
        <authorList>
            <consortium name="Lawrence Berkeley National Laboratory"/>
            <person name="Harder C.B."/>
            <person name="Miyauchi S."/>
            <person name="Viragh M."/>
            <person name="Kuo A."/>
            <person name="Thoen E."/>
            <person name="Andreopoulos B."/>
            <person name="Lu D."/>
            <person name="Skrede I."/>
            <person name="Drula E."/>
            <person name="Henrissat B."/>
            <person name="Morin E."/>
            <person name="Kohler A."/>
            <person name="Barry K."/>
            <person name="LaButti K."/>
            <person name="Morin E."/>
            <person name="Salamov A."/>
            <person name="Lipzen A."/>
            <person name="Mereny Z."/>
            <person name="Hegedus B."/>
            <person name="Baldrian P."/>
            <person name="Stursova M."/>
            <person name="Weitz H."/>
            <person name="Taylor A."/>
            <person name="Grigoriev I.V."/>
            <person name="Nagy L.G."/>
            <person name="Martin F."/>
            <person name="Kauserud H."/>
        </authorList>
    </citation>
    <scope>NUCLEOTIDE SEQUENCE</scope>
    <source>
        <strain evidence="8">CBHHK188m</strain>
    </source>
</reference>
<dbReference type="SUPFAM" id="SSF53474">
    <property type="entry name" value="alpha/beta-Hydrolases"/>
    <property type="match status" value="1"/>
</dbReference>
<feature type="compositionally biased region" description="Basic and acidic residues" evidence="7">
    <location>
        <begin position="504"/>
        <end position="521"/>
    </location>
</feature>
<sequence>MRFGVLAVFAYYAVLPAVVGFSVPEHQQQVLGLNSMDSEATIYEHVSHPAFAAHSLRLKKPTLCDDSVKQYSGYLDIGEDKHLFFWFFESRSSPSSDPLVMWLNGGPGCSSISGLLFELGPCSINKDENGTVFTSRNEYGWNQNANVVFLDQPANVGYSYSSSKTEPVKTTPVAADDVYAFLQLFVGRFEEYAMLPFHIAAESYGGHYAPPHIASVVHHKNKELIQAPSAKRNIYDVRLPCDRSVNPLCYEEMSWVDEYMNHPDVKHALGADPRATNFTACNYDMNLAFMLQGDGMRDSKSLLTELVDEGIRLLIYAGNVDMMCNYIGELQWIEQLPSRHKDVFTDAPFLPWTVSDRPAGVVRSAGEGAGNVTYLTVYEAGHMVPHDQPEAALVGFSSVLRARQVDPRWIAPVRGRGERERGGRGSCVGVWGARPLRPTGLCGAAGRRGKVRVGGKRIAATAEPAHQGHERSGRGDQKQPSGAKLTGPQARARATQRARGPHTRAREAKREEGEKRQRVSY</sequence>
<evidence type="ECO:0000256" key="4">
    <source>
        <dbReference type="ARBA" id="ARBA00022801"/>
    </source>
</evidence>
<dbReference type="GO" id="GO:0004185">
    <property type="term" value="F:serine-type carboxypeptidase activity"/>
    <property type="evidence" value="ECO:0007669"/>
    <property type="project" value="UniProtKB-UniRule"/>
</dbReference>
<comment type="caution">
    <text evidence="8">The sequence shown here is derived from an EMBL/GenBank/DDBJ whole genome shotgun (WGS) entry which is preliminary data.</text>
</comment>
<organism evidence="8 9">
    <name type="scientific">Mycena maculata</name>
    <dbReference type="NCBI Taxonomy" id="230809"/>
    <lineage>
        <taxon>Eukaryota</taxon>
        <taxon>Fungi</taxon>
        <taxon>Dikarya</taxon>
        <taxon>Basidiomycota</taxon>
        <taxon>Agaricomycotina</taxon>
        <taxon>Agaricomycetes</taxon>
        <taxon>Agaricomycetidae</taxon>
        <taxon>Agaricales</taxon>
        <taxon>Marasmiineae</taxon>
        <taxon>Mycenaceae</taxon>
        <taxon>Mycena</taxon>
    </lineage>
</organism>
<name>A0AAD7J6Q5_9AGAR</name>
<evidence type="ECO:0000256" key="2">
    <source>
        <dbReference type="ARBA" id="ARBA00022645"/>
    </source>
</evidence>